<dbReference type="EMBL" id="SDGZ01000006">
    <property type="protein sequence ID" value="TYC50694.1"/>
    <property type="molecule type" value="Genomic_DNA"/>
</dbReference>
<evidence type="ECO:0000259" key="2">
    <source>
        <dbReference type="Pfam" id="PF13477"/>
    </source>
</evidence>
<dbReference type="PANTHER" id="PTHR12526:SF630">
    <property type="entry name" value="GLYCOSYLTRANSFERASE"/>
    <property type="match status" value="1"/>
</dbReference>
<keyword evidence="3" id="KW-0808">Transferase</keyword>
<reference evidence="3 4" key="1">
    <citation type="submission" date="2019-01" db="EMBL/GenBank/DDBJ databases">
        <title>Weissella sp. nov., a novel lactic acid bacterium isolated from animal feces.</title>
        <authorList>
            <person name="Wang L.-T."/>
        </authorList>
    </citation>
    <scope>NUCLEOTIDE SEQUENCE [LARGE SCALE GENOMIC DNA]</scope>
    <source>
        <strain evidence="3 4">8H-2</strain>
    </source>
</reference>
<accession>A0A6C2C9S5</accession>
<evidence type="ECO:0000313" key="3">
    <source>
        <dbReference type="EMBL" id="TYC50694.1"/>
    </source>
</evidence>
<feature type="domain" description="Glycosyl transferase family 1" evidence="1">
    <location>
        <begin position="199"/>
        <end position="350"/>
    </location>
</feature>
<protein>
    <submittedName>
        <fullName evidence="3">Glycosyltransferase</fullName>
    </submittedName>
</protein>
<dbReference type="RefSeq" id="WP_148621894.1">
    <property type="nucleotide sequence ID" value="NZ_SDGZ01000006.1"/>
</dbReference>
<organism evidence="3 4">
    <name type="scientific">Weissella muntiaci</name>
    <dbReference type="NCBI Taxonomy" id="2508881"/>
    <lineage>
        <taxon>Bacteria</taxon>
        <taxon>Bacillati</taxon>
        <taxon>Bacillota</taxon>
        <taxon>Bacilli</taxon>
        <taxon>Lactobacillales</taxon>
        <taxon>Lactobacillaceae</taxon>
        <taxon>Weissella</taxon>
    </lineage>
</organism>
<dbReference type="AlphaFoldDB" id="A0A6C2C9S5"/>
<dbReference type="PANTHER" id="PTHR12526">
    <property type="entry name" value="GLYCOSYLTRANSFERASE"/>
    <property type="match status" value="1"/>
</dbReference>
<dbReference type="Proteomes" id="UP000371977">
    <property type="component" value="Unassembled WGS sequence"/>
</dbReference>
<evidence type="ECO:0000259" key="1">
    <source>
        <dbReference type="Pfam" id="PF00534"/>
    </source>
</evidence>
<dbReference type="InterPro" id="IPR028098">
    <property type="entry name" value="Glyco_trans_4-like_N"/>
</dbReference>
<dbReference type="Pfam" id="PF13477">
    <property type="entry name" value="Glyco_trans_4_2"/>
    <property type="match status" value="1"/>
</dbReference>
<dbReference type="SUPFAM" id="SSF53756">
    <property type="entry name" value="UDP-Glycosyltransferase/glycogen phosphorylase"/>
    <property type="match status" value="1"/>
</dbReference>
<dbReference type="Pfam" id="PF00534">
    <property type="entry name" value="Glycos_transf_1"/>
    <property type="match status" value="1"/>
</dbReference>
<gene>
    <name evidence="3" type="ORF">ESZ50_01790</name>
</gene>
<keyword evidence="4" id="KW-1185">Reference proteome</keyword>
<evidence type="ECO:0000313" key="4">
    <source>
        <dbReference type="Proteomes" id="UP000371977"/>
    </source>
</evidence>
<dbReference type="GO" id="GO:0016757">
    <property type="term" value="F:glycosyltransferase activity"/>
    <property type="evidence" value="ECO:0007669"/>
    <property type="project" value="InterPro"/>
</dbReference>
<sequence>MKILIVAAKANMIEQFNQHNIDLLLELGYEVHVASDFVNFGSMDFDARERLLERLQEKSVVVHQVAFARGIGSPFGNLKTTYELIRIIRTFEIDLVHAQSPIGGVLGRIASALCHKKSLYTAHGLHFFKKGPLKNWLFFPIEYGLSFFTDTLIMINQRDYRFAQTRLHARHTVQIYGVGVAVAVAGRSSDIDRAKFRNHARRDLGLETTDFAIISVGELNKNKNHLSVLKALAELKDPQIHYFIAGVGPLHDQLIEYARKNGLQAHIHLMGYVKDLRKLHFAADMNAFLSVREGLGLGGLESMLDGNYILGSENTGMVDFILNDELGYLINPKDVGMIKSKIMAIKHRQLRANVAGNRVALMKFDHAEVDRVMRAVYARYLK</sequence>
<feature type="domain" description="Glycosyltransferase subfamily 4-like N-terminal" evidence="2">
    <location>
        <begin position="53"/>
        <end position="155"/>
    </location>
</feature>
<comment type="caution">
    <text evidence="3">The sequence shown here is derived from an EMBL/GenBank/DDBJ whole genome shotgun (WGS) entry which is preliminary data.</text>
</comment>
<dbReference type="OrthoDB" id="9806653at2"/>
<name>A0A6C2C9S5_9LACO</name>
<proteinExistence type="predicted"/>
<dbReference type="InterPro" id="IPR001296">
    <property type="entry name" value="Glyco_trans_1"/>
</dbReference>
<dbReference type="Gene3D" id="3.40.50.2000">
    <property type="entry name" value="Glycogen Phosphorylase B"/>
    <property type="match status" value="2"/>
</dbReference>